<dbReference type="InterPro" id="IPR026881">
    <property type="entry name" value="WYL_dom"/>
</dbReference>
<accession>A0A0R2HI62</accession>
<feature type="domain" description="WYL" evidence="1">
    <location>
        <begin position="148"/>
        <end position="210"/>
    </location>
</feature>
<dbReference type="Pfam" id="PF13280">
    <property type="entry name" value="WYL"/>
    <property type="match status" value="1"/>
</dbReference>
<dbReference type="PATRIC" id="fig|1410657.5.peg.31"/>
<dbReference type="AlphaFoldDB" id="A0A0R2HI62"/>
<keyword evidence="4" id="KW-1185">Reference proteome</keyword>
<proteinExistence type="predicted"/>
<evidence type="ECO:0000259" key="1">
    <source>
        <dbReference type="Pfam" id="PF13280"/>
    </source>
</evidence>
<organism evidence="3 4">
    <name type="scientific">Kandleria vitulina DSM 20405</name>
    <dbReference type="NCBI Taxonomy" id="1410657"/>
    <lineage>
        <taxon>Bacteria</taxon>
        <taxon>Bacillati</taxon>
        <taxon>Bacillota</taxon>
        <taxon>Erysipelotrichia</taxon>
        <taxon>Erysipelotrichales</taxon>
        <taxon>Coprobacillaceae</taxon>
        <taxon>Kandleria</taxon>
    </lineage>
</organism>
<feature type="domain" description="WCX" evidence="2">
    <location>
        <begin position="268"/>
        <end position="313"/>
    </location>
</feature>
<evidence type="ECO:0000313" key="4">
    <source>
        <dbReference type="Proteomes" id="UP000051841"/>
    </source>
</evidence>
<dbReference type="RefSeq" id="WP_031590064.1">
    <property type="nucleotide sequence ID" value="NZ_JQBL01000001.1"/>
</dbReference>
<name>A0A0R2HI62_9FIRM</name>
<dbReference type="InterPro" id="IPR051534">
    <property type="entry name" value="CBASS_pafABC_assoc_protein"/>
</dbReference>
<comment type="caution">
    <text evidence="3">The sequence shown here is derived from an EMBL/GenBank/DDBJ whole genome shotgun (WGS) entry which is preliminary data.</text>
</comment>
<dbReference type="PANTHER" id="PTHR34580:SF1">
    <property type="entry name" value="PROTEIN PAFC"/>
    <property type="match status" value="1"/>
</dbReference>
<evidence type="ECO:0000313" key="3">
    <source>
        <dbReference type="EMBL" id="KRN51414.1"/>
    </source>
</evidence>
<dbReference type="Pfam" id="PF25583">
    <property type="entry name" value="WCX"/>
    <property type="match status" value="1"/>
</dbReference>
<gene>
    <name evidence="3" type="ORF">IV49_GL000031</name>
</gene>
<dbReference type="Proteomes" id="UP000051841">
    <property type="component" value="Unassembled WGS sequence"/>
</dbReference>
<reference evidence="3 4" key="1">
    <citation type="journal article" date="2015" name="Genome Announc.">
        <title>Expanding the biotechnology potential of lactobacilli through comparative genomics of 213 strains and associated genera.</title>
        <authorList>
            <person name="Sun Z."/>
            <person name="Harris H.M."/>
            <person name="McCann A."/>
            <person name="Guo C."/>
            <person name="Argimon S."/>
            <person name="Zhang W."/>
            <person name="Yang X."/>
            <person name="Jeffery I.B."/>
            <person name="Cooney J.C."/>
            <person name="Kagawa T.F."/>
            <person name="Liu W."/>
            <person name="Song Y."/>
            <person name="Salvetti E."/>
            <person name="Wrobel A."/>
            <person name="Rasinkangas P."/>
            <person name="Parkhill J."/>
            <person name="Rea M.C."/>
            <person name="O'Sullivan O."/>
            <person name="Ritari J."/>
            <person name="Douillard F.P."/>
            <person name="Paul Ross R."/>
            <person name="Yang R."/>
            <person name="Briner A.E."/>
            <person name="Felis G.E."/>
            <person name="de Vos W.M."/>
            <person name="Barrangou R."/>
            <person name="Klaenhammer T.R."/>
            <person name="Caufield P.W."/>
            <person name="Cui Y."/>
            <person name="Zhang H."/>
            <person name="O'Toole P.W."/>
        </authorList>
    </citation>
    <scope>NUCLEOTIDE SEQUENCE [LARGE SCALE GENOMIC DNA]</scope>
    <source>
        <strain evidence="3 4">DSM 20405</strain>
    </source>
</reference>
<dbReference type="PANTHER" id="PTHR34580">
    <property type="match status" value="1"/>
</dbReference>
<evidence type="ECO:0000259" key="2">
    <source>
        <dbReference type="Pfam" id="PF25583"/>
    </source>
</evidence>
<protein>
    <submittedName>
        <fullName evidence="3">Uncharacterized protein</fullName>
    </submittedName>
</protein>
<dbReference type="InterPro" id="IPR057727">
    <property type="entry name" value="WCX_dom"/>
</dbReference>
<dbReference type="PROSITE" id="PS52050">
    <property type="entry name" value="WYL"/>
    <property type="match status" value="1"/>
</dbReference>
<sequence length="317" mass="37701">MKRENKYNRILDIFYRAFKGEEFTAKQLSLKYNMSTKSIKRDISFIRNFLAENREQVGNAELVYNRRKKAYSLVFDHFLLSKELMSIVKVLIGTRAFSKNELEEIIRKLKGMTSYEDRGKMNDLISNEMYHYKQVVHHSKSVIDNIWQLVHIIENKHEMTISYFKQNGEEVERRIRPLSIVFSEYYFYLIAYDIHHDDVPHHYRVDRIVDMVEHRKSFNASFDEGELKSKIQYMYPGVSRHIKFSFCGDSVQAILDKIPTACIVEKKGKSYIIEADVYGKGVNMFLLSQGSWVKVLEPQEYVEEMREEIKKMMAQYE</sequence>
<dbReference type="EMBL" id="JQBL01000001">
    <property type="protein sequence ID" value="KRN51414.1"/>
    <property type="molecule type" value="Genomic_DNA"/>
</dbReference>